<gene>
    <name evidence="1" type="ORF">DI609_00630</name>
</gene>
<proteinExistence type="predicted"/>
<name>A0A2W5B9X5_9CORY</name>
<dbReference type="Proteomes" id="UP000249451">
    <property type="component" value="Unassembled WGS sequence"/>
</dbReference>
<sequence length="120" mass="12129">MAQAPTAKRDIAAIKFDDSVAVGSNSLSGDTRVPLSDVHVGEVACFFGSSSAKTTCGIVSIVNGGQHPEHRIYVALPEQTVTGGDSGGTLFIPGRGSIGIVKGSWIIPDKGAVGVAATGY</sequence>
<evidence type="ECO:0000313" key="2">
    <source>
        <dbReference type="Proteomes" id="UP000249451"/>
    </source>
</evidence>
<comment type="caution">
    <text evidence="1">The sequence shown here is derived from an EMBL/GenBank/DDBJ whole genome shotgun (WGS) entry which is preliminary data.</text>
</comment>
<dbReference type="SUPFAM" id="SSF50494">
    <property type="entry name" value="Trypsin-like serine proteases"/>
    <property type="match status" value="1"/>
</dbReference>
<evidence type="ECO:0000313" key="1">
    <source>
        <dbReference type="EMBL" id="PZP03605.1"/>
    </source>
</evidence>
<dbReference type="EMBL" id="QFNY01000007">
    <property type="protein sequence ID" value="PZP03605.1"/>
    <property type="molecule type" value="Genomic_DNA"/>
</dbReference>
<dbReference type="InterPro" id="IPR009003">
    <property type="entry name" value="Peptidase_S1_PA"/>
</dbReference>
<reference evidence="1 2" key="1">
    <citation type="submission" date="2017-11" db="EMBL/GenBank/DDBJ databases">
        <title>Infants hospitalized years apart are colonized by the same room-sourced microbial strains.</title>
        <authorList>
            <person name="Brooks B."/>
            <person name="Olm M.R."/>
            <person name="Firek B.A."/>
            <person name="Baker R."/>
            <person name="Thomas B.C."/>
            <person name="Morowitz M.J."/>
            <person name="Banfield J.F."/>
        </authorList>
    </citation>
    <scope>NUCLEOTIDE SEQUENCE [LARGE SCALE GENOMIC DNA]</scope>
    <source>
        <strain evidence="1">S2_012_000_R3_87</strain>
    </source>
</reference>
<accession>A0A2W5B9X5</accession>
<dbReference type="AlphaFoldDB" id="A0A2W5B9X5"/>
<organism evidence="1 2">
    <name type="scientific">Corynebacterium urealyticum</name>
    <dbReference type="NCBI Taxonomy" id="43771"/>
    <lineage>
        <taxon>Bacteria</taxon>
        <taxon>Bacillati</taxon>
        <taxon>Actinomycetota</taxon>
        <taxon>Actinomycetes</taxon>
        <taxon>Mycobacteriales</taxon>
        <taxon>Corynebacteriaceae</taxon>
        <taxon>Corynebacterium</taxon>
    </lineage>
</organism>
<protein>
    <submittedName>
        <fullName evidence="1">Uncharacterized protein</fullName>
    </submittedName>
</protein>